<organism evidence="1 2">
    <name type="scientific">Iodobacter fluviatilis</name>
    <dbReference type="NCBI Taxonomy" id="537"/>
    <lineage>
        <taxon>Bacteria</taxon>
        <taxon>Pseudomonadati</taxon>
        <taxon>Pseudomonadota</taxon>
        <taxon>Betaproteobacteria</taxon>
        <taxon>Neisseriales</taxon>
        <taxon>Chitinibacteraceae</taxon>
        <taxon>Iodobacter</taxon>
    </lineage>
</organism>
<dbReference type="RefSeq" id="WP_130105781.1">
    <property type="nucleotide sequence ID" value="NZ_CP025781.1"/>
</dbReference>
<proteinExistence type="predicted"/>
<evidence type="ECO:0000313" key="1">
    <source>
        <dbReference type="EMBL" id="QBC43180.1"/>
    </source>
</evidence>
<dbReference type="AlphaFoldDB" id="A0A7G3G6Y7"/>
<dbReference type="KEGG" id="ifl:C1H71_06175"/>
<sequence length="118" mass="13766">MNINLQLQLSIAPLTYFEAKCCLRSLAREGIVTLWNEQRSLSRDTCLLNLSAEYISSDSPLWLCERLAAAIWKEAGRFVRLTSLVTSDNETEHLFIFEEVDYQRLMPAFRLRMPPLRR</sequence>
<evidence type="ECO:0000313" key="2">
    <source>
        <dbReference type="Proteomes" id="UP000515917"/>
    </source>
</evidence>
<protein>
    <submittedName>
        <fullName evidence="1">Uncharacterized protein</fullName>
    </submittedName>
</protein>
<dbReference type="Proteomes" id="UP000515917">
    <property type="component" value="Chromosome"/>
</dbReference>
<accession>A0A7G3G6Y7</accession>
<keyword evidence="2" id="KW-1185">Reference proteome</keyword>
<dbReference type="EMBL" id="CP025781">
    <property type="protein sequence ID" value="QBC43180.1"/>
    <property type="molecule type" value="Genomic_DNA"/>
</dbReference>
<gene>
    <name evidence="1" type="ORF">C1H71_06175</name>
</gene>
<name>A0A7G3G6Y7_9NEIS</name>
<reference evidence="1 2" key="1">
    <citation type="submission" date="2018-01" db="EMBL/GenBank/DDBJ databases">
        <title>Genome sequence of Iodobacter sp. strain PCH194 isolated from Indian Trans-Himalaya.</title>
        <authorList>
            <person name="Kumar V."/>
            <person name="Thakur V."/>
            <person name="Kumar S."/>
            <person name="Singh D."/>
        </authorList>
    </citation>
    <scope>NUCLEOTIDE SEQUENCE [LARGE SCALE GENOMIC DNA]</scope>
    <source>
        <strain evidence="1 2">PCH194</strain>
    </source>
</reference>